<reference evidence="1" key="1">
    <citation type="submission" date="2021-02" db="EMBL/GenBank/DDBJ databases">
        <authorList>
            <person name="Syme A R."/>
            <person name="Syme A R."/>
            <person name="Moolhuijzen P."/>
        </authorList>
    </citation>
    <scope>NUCLEOTIDE SEQUENCE</scope>
    <source>
        <strain evidence="1">W1-1</strain>
    </source>
</reference>
<evidence type="ECO:0000313" key="1">
    <source>
        <dbReference type="EMBL" id="CAE6995993.1"/>
    </source>
</evidence>
<evidence type="ECO:0000313" key="2">
    <source>
        <dbReference type="Proteomes" id="UP000472372"/>
    </source>
</evidence>
<dbReference type="AlphaFoldDB" id="A0A6S6V847"/>
<dbReference type="PANTHER" id="PTHR36195:SF4">
    <property type="entry name" value="DOMAIN PROTEIN, PUTATIVE (AFU_ORTHOLOGUE AFUA_5G01990)-RELATED"/>
    <property type="match status" value="1"/>
</dbReference>
<gene>
    <name evidence="1" type="ORF">PTTW11_00240</name>
</gene>
<organism evidence="1 2">
    <name type="scientific">Pyrenophora teres f. teres</name>
    <dbReference type="NCBI Taxonomy" id="97479"/>
    <lineage>
        <taxon>Eukaryota</taxon>
        <taxon>Fungi</taxon>
        <taxon>Dikarya</taxon>
        <taxon>Ascomycota</taxon>
        <taxon>Pezizomycotina</taxon>
        <taxon>Dothideomycetes</taxon>
        <taxon>Pleosporomycetidae</taxon>
        <taxon>Pleosporales</taxon>
        <taxon>Pleosporineae</taxon>
        <taxon>Pleosporaceae</taxon>
        <taxon>Pyrenophora</taxon>
    </lineage>
</organism>
<sequence>MLGQILTVTALVALTQAKAIVTNNCPFNVYVWSVPNVPHGSMAENVPIKSGGHYQEPWRLGSLSNPGVSIKISSRANGINEGADEINFAYAIDPKDDSKIWVDLSKVRGEPPKVLFYTCRGEISSTNAGTVQCTAKDEIELVLCGPTRSTRATDTASLEQIKACYDGKHAARDDDTDGEDSEWYQARKQAEPSGASQLTDSYRNDFADADYPRALENSEAPQCQAKVIHKRSQRATITSEAFYNRTLVLCDLLQKFHPEATVNCDEEVMKHRAKRIYPRICDPAVEPLLMGFPCEEVMRELETKYIDMGIDAAQEPASMVAVTGSVTMVENNTSSSSAMSGSSTEVRATKDSDKECFMDLCVNDYRIDSSVCATLEHLYRKILADFDLPWYNVFDASCPSPARGTDATKFSYIEALCTDLNKDSKVCVTLDKLIHDFALDYFHKAVCFTSDNEKCES</sequence>
<dbReference type="EMBL" id="HG992977">
    <property type="protein sequence ID" value="CAE6995993.1"/>
    <property type="molecule type" value="Genomic_DNA"/>
</dbReference>
<dbReference type="PANTHER" id="PTHR36195">
    <property type="entry name" value="DOMAIN PROTEIN, PUTATIVE (AFU_ORTHOLOGUE AFUA_5G01990)-RELATED-RELATED"/>
    <property type="match status" value="1"/>
</dbReference>
<dbReference type="Pfam" id="PF04681">
    <property type="entry name" value="Bys1"/>
    <property type="match status" value="1"/>
</dbReference>
<dbReference type="Proteomes" id="UP000472372">
    <property type="component" value="Chromosome 1"/>
</dbReference>
<protein>
    <submittedName>
        <fullName evidence="1">Uncharacterized protein</fullName>
    </submittedName>
</protein>
<dbReference type="InterPro" id="IPR006771">
    <property type="entry name" value="CetA-like"/>
</dbReference>
<proteinExistence type="predicted"/>
<accession>A0A6S6V847</accession>
<name>A0A6S6V847_9PLEO</name>